<gene>
    <name evidence="1" type="ORF">RHMOL_Rhmol10G0226400</name>
</gene>
<evidence type="ECO:0000313" key="1">
    <source>
        <dbReference type="EMBL" id="KAI8536056.1"/>
    </source>
</evidence>
<comment type="caution">
    <text evidence="1">The sequence shown here is derived from an EMBL/GenBank/DDBJ whole genome shotgun (WGS) entry which is preliminary data.</text>
</comment>
<keyword evidence="2" id="KW-1185">Reference proteome</keyword>
<organism evidence="1 2">
    <name type="scientific">Rhododendron molle</name>
    <name type="common">Chinese azalea</name>
    <name type="synonym">Azalea mollis</name>
    <dbReference type="NCBI Taxonomy" id="49168"/>
    <lineage>
        <taxon>Eukaryota</taxon>
        <taxon>Viridiplantae</taxon>
        <taxon>Streptophyta</taxon>
        <taxon>Embryophyta</taxon>
        <taxon>Tracheophyta</taxon>
        <taxon>Spermatophyta</taxon>
        <taxon>Magnoliopsida</taxon>
        <taxon>eudicotyledons</taxon>
        <taxon>Gunneridae</taxon>
        <taxon>Pentapetalae</taxon>
        <taxon>asterids</taxon>
        <taxon>Ericales</taxon>
        <taxon>Ericaceae</taxon>
        <taxon>Ericoideae</taxon>
        <taxon>Rhodoreae</taxon>
        <taxon>Rhododendron</taxon>
    </lineage>
</organism>
<name>A0ACC0M5L4_RHOML</name>
<proteinExistence type="predicted"/>
<reference evidence="1" key="1">
    <citation type="submission" date="2022-02" db="EMBL/GenBank/DDBJ databases">
        <title>Plant Genome Project.</title>
        <authorList>
            <person name="Zhang R.-G."/>
        </authorList>
    </citation>
    <scope>NUCLEOTIDE SEQUENCE</scope>
    <source>
        <strain evidence="1">AT1</strain>
    </source>
</reference>
<sequence length="162" mass="18640">MGLDDEVAVAGEGGGELGADEGFWDAPDEGEEEEAKEARRPRRGGMESNSRSGTTGSPMRKRLCEHSEQAVLHTWWTDKNSGRRFFGCPYRYPDAPKTGGAYCDYFKWLNGPIGEQEKVVLRYQRDIRSLIERIVEYETKMEVIKMKCKEQEEKCKEHERKI</sequence>
<accession>A0ACC0M5L4</accession>
<dbReference type="Proteomes" id="UP001062846">
    <property type="component" value="Chromosome 10"/>
</dbReference>
<dbReference type="EMBL" id="CM046397">
    <property type="protein sequence ID" value="KAI8536056.1"/>
    <property type="molecule type" value="Genomic_DNA"/>
</dbReference>
<evidence type="ECO:0000313" key="2">
    <source>
        <dbReference type="Proteomes" id="UP001062846"/>
    </source>
</evidence>
<protein>
    <submittedName>
        <fullName evidence="1">Uncharacterized protein</fullName>
    </submittedName>
</protein>